<sequence>MGAVVGAAYRRRRAAQGEKAGSSAAPVGRAGGDHPDRRGSAGEIGPADIRVPVERRSATCSGPVTASTPPLGPPAAPMAPAQAMIGAVPCREGFDTAGLPTREGAGQGERIARRGLLWSNIPMRDKSPLLAAETPAGRGIGVPPAPWPGFLRGLGGDRAACCGDCRVKFVCPAVGDPGPEGRPRPDPAGATRHRRRLRGAGGADWWPGVLGARDADSRHAFSPGLRRLAARVHGAPAVFGDADPVGRAGVVPGNGRAVRAACASAPGLAAALPCREEGRTT</sequence>
<feature type="region of interest" description="Disordered" evidence="1">
    <location>
        <begin position="1"/>
        <end position="78"/>
    </location>
</feature>
<keyword evidence="3" id="KW-1185">Reference proteome</keyword>
<dbReference type="Proteomes" id="UP001239909">
    <property type="component" value="Unassembled WGS sequence"/>
</dbReference>
<dbReference type="EMBL" id="BSYI01000012">
    <property type="protein sequence ID" value="GMG82637.1"/>
    <property type="molecule type" value="Genomic_DNA"/>
</dbReference>
<accession>A0ABQ6LH66</accession>
<feature type="compositionally biased region" description="Basic and acidic residues" evidence="1">
    <location>
        <begin position="31"/>
        <end position="40"/>
    </location>
</feature>
<evidence type="ECO:0000313" key="3">
    <source>
        <dbReference type="Proteomes" id="UP001239909"/>
    </source>
</evidence>
<evidence type="ECO:0000256" key="1">
    <source>
        <dbReference type="SAM" id="MobiDB-lite"/>
    </source>
</evidence>
<reference evidence="2 3" key="1">
    <citation type="submission" date="2023-04" db="EMBL/GenBank/DDBJ databases">
        <title>Marinoamorphus aggregata gen. nov., sp. Nov., isolate from tissue of brittle star Ophioplocus japonicus.</title>
        <authorList>
            <person name="Kawano K."/>
            <person name="Sawayama S."/>
            <person name="Nakagawa S."/>
        </authorList>
    </citation>
    <scope>NUCLEOTIDE SEQUENCE [LARGE SCALE GENOMIC DNA]</scope>
    <source>
        <strain evidence="2 3">NKW23</strain>
    </source>
</reference>
<protein>
    <submittedName>
        <fullName evidence="2">Uncharacterized protein</fullName>
    </submittedName>
</protein>
<comment type="caution">
    <text evidence="2">The sequence shown here is derived from an EMBL/GenBank/DDBJ whole genome shotgun (WGS) entry which is preliminary data.</text>
</comment>
<gene>
    <name evidence="2" type="ORF">LNKW23_18500</name>
</gene>
<proteinExistence type="predicted"/>
<evidence type="ECO:0000313" key="2">
    <source>
        <dbReference type="EMBL" id="GMG82637.1"/>
    </source>
</evidence>
<organism evidence="2 3">
    <name type="scientific">Paralimibaculum aggregatum</name>
    <dbReference type="NCBI Taxonomy" id="3036245"/>
    <lineage>
        <taxon>Bacteria</taxon>
        <taxon>Pseudomonadati</taxon>
        <taxon>Pseudomonadota</taxon>
        <taxon>Alphaproteobacteria</taxon>
        <taxon>Rhodobacterales</taxon>
        <taxon>Paracoccaceae</taxon>
        <taxon>Paralimibaculum</taxon>
    </lineage>
</organism>
<name>A0ABQ6LH66_9RHOB</name>